<dbReference type="Pfam" id="PF02683">
    <property type="entry name" value="DsbD_TM"/>
    <property type="match status" value="1"/>
</dbReference>
<reference evidence="8" key="1">
    <citation type="submission" date="2016-10" db="EMBL/GenBank/DDBJ databases">
        <title>Sequence of Gallionella enrichment culture.</title>
        <authorList>
            <person name="Poehlein A."/>
            <person name="Muehling M."/>
            <person name="Daniel R."/>
        </authorList>
    </citation>
    <scope>NUCLEOTIDE SEQUENCE</scope>
</reference>
<dbReference type="AlphaFoldDB" id="A0A1J5PK95"/>
<dbReference type="PANTHER" id="PTHR31272">
    <property type="entry name" value="CYTOCHROME C-TYPE BIOGENESIS PROTEIN HI_1454-RELATED"/>
    <property type="match status" value="1"/>
</dbReference>
<feature type="transmembrane region" description="Helical" evidence="6">
    <location>
        <begin position="44"/>
        <end position="69"/>
    </location>
</feature>
<dbReference type="InterPro" id="IPR051790">
    <property type="entry name" value="Cytochrome_c-biogenesis_DsbD"/>
</dbReference>
<dbReference type="GO" id="GO:0016020">
    <property type="term" value="C:membrane"/>
    <property type="evidence" value="ECO:0007669"/>
    <property type="project" value="UniProtKB-SubCell"/>
</dbReference>
<sequence length="278" mass="28594">MTVGYVVAFLGGILTLASPCSAFLLPSFFAYAFPSKSQLLSRTLAFYIGLAVVLIPLGLGSGAASQLVYGHRQALFITAGAFLIALGIAQALGLGVRIPGLDRLRSHTAGTSKASVVVLGAASGLTGFCTGPILGAVLTVAATSGSPLRGGSLLAMYAAGMTAPLFALALLWQRLRLSDRRLLRGRPVRLGSRTLHSTSLIGGVLVSLVGVLFIVDRGGALTGGGFLSVDTEARLQNAVSRLGANSDLTALALIALIALIVLVLRLRAVRTKVESSNR</sequence>
<feature type="transmembrane region" description="Helical" evidence="6">
    <location>
        <begin position="194"/>
        <end position="215"/>
    </location>
</feature>
<dbReference type="EMBL" id="MLJW01008539">
    <property type="protein sequence ID" value="OIQ63957.1"/>
    <property type="molecule type" value="Genomic_DNA"/>
</dbReference>
<evidence type="ECO:0000256" key="1">
    <source>
        <dbReference type="ARBA" id="ARBA00004141"/>
    </source>
</evidence>
<accession>A0A1J5PK95</accession>
<name>A0A1J5PK95_9ZZZZ</name>
<keyword evidence="5 6" id="KW-0472">Membrane</keyword>
<feature type="transmembrane region" description="Helical" evidence="6">
    <location>
        <begin position="154"/>
        <end position="173"/>
    </location>
</feature>
<protein>
    <submittedName>
        <fullName evidence="8">Cytochrome C biogenesis protein transmembrane region</fullName>
    </submittedName>
</protein>
<dbReference type="GO" id="GO:0017004">
    <property type="term" value="P:cytochrome complex assembly"/>
    <property type="evidence" value="ECO:0007669"/>
    <property type="project" value="InterPro"/>
</dbReference>
<keyword evidence="3 6" id="KW-0812">Transmembrane</keyword>
<proteinExistence type="inferred from homology"/>
<gene>
    <name evidence="8" type="ORF">GALL_544960</name>
</gene>
<feature type="domain" description="Cytochrome C biogenesis protein transmembrane" evidence="7">
    <location>
        <begin position="5"/>
        <end position="173"/>
    </location>
</feature>
<comment type="subcellular location">
    <subcellularLocation>
        <location evidence="1">Membrane</location>
        <topology evidence="1">Multi-pass membrane protein</topology>
    </subcellularLocation>
</comment>
<evidence type="ECO:0000259" key="7">
    <source>
        <dbReference type="Pfam" id="PF02683"/>
    </source>
</evidence>
<evidence type="ECO:0000256" key="6">
    <source>
        <dbReference type="SAM" id="Phobius"/>
    </source>
</evidence>
<comment type="similarity">
    <text evidence="2">Belongs to the DsbD family.</text>
</comment>
<feature type="transmembrane region" description="Helical" evidence="6">
    <location>
        <begin position="116"/>
        <end position="142"/>
    </location>
</feature>
<organism evidence="8">
    <name type="scientific">mine drainage metagenome</name>
    <dbReference type="NCBI Taxonomy" id="410659"/>
    <lineage>
        <taxon>unclassified sequences</taxon>
        <taxon>metagenomes</taxon>
        <taxon>ecological metagenomes</taxon>
    </lineage>
</organism>
<feature type="transmembrane region" description="Helical" evidence="6">
    <location>
        <begin position="248"/>
        <end position="268"/>
    </location>
</feature>
<feature type="transmembrane region" description="Helical" evidence="6">
    <location>
        <begin position="75"/>
        <end position="96"/>
    </location>
</feature>
<evidence type="ECO:0000256" key="2">
    <source>
        <dbReference type="ARBA" id="ARBA00006143"/>
    </source>
</evidence>
<comment type="caution">
    <text evidence="8">The sequence shown here is derived from an EMBL/GenBank/DDBJ whole genome shotgun (WGS) entry which is preliminary data.</text>
</comment>
<dbReference type="InterPro" id="IPR003834">
    <property type="entry name" value="Cyt_c_assmbl_TM_dom"/>
</dbReference>
<evidence type="ECO:0000313" key="8">
    <source>
        <dbReference type="EMBL" id="OIQ63957.1"/>
    </source>
</evidence>
<dbReference type="PANTHER" id="PTHR31272:SF4">
    <property type="entry name" value="CYTOCHROME C-TYPE BIOGENESIS PROTEIN HI_1454-RELATED"/>
    <property type="match status" value="1"/>
</dbReference>
<evidence type="ECO:0000256" key="4">
    <source>
        <dbReference type="ARBA" id="ARBA00022989"/>
    </source>
</evidence>
<evidence type="ECO:0000256" key="5">
    <source>
        <dbReference type="ARBA" id="ARBA00023136"/>
    </source>
</evidence>
<keyword evidence="4 6" id="KW-1133">Transmembrane helix</keyword>
<feature type="transmembrane region" description="Helical" evidence="6">
    <location>
        <begin position="6"/>
        <end position="32"/>
    </location>
</feature>
<evidence type="ECO:0000256" key="3">
    <source>
        <dbReference type="ARBA" id="ARBA00022692"/>
    </source>
</evidence>